<dbReference type="InterPro" id="IPR025965">
    <property type="entry name" value="FlgD/Vpr_Ig-like"/>
</dbReference>
<dbReference type="Pfam" id="PF13860">
    <property type="entry name" value="FlgD_ig"/>
    <property type="match status" value="1"/>
</dbReference>
<protein>
    <submittedName>
        <fullName evidence="3">T9SS type A sorting domain-containing protein</fullName>
    </submittedName>
</protein>
<evidence type="ECO:0000259" key="2">
    <source>
        <dbReference type="Pfam" id="PF13860"/>
    </source>
</evidence>
<dbReference type="InterPro" id="IPR026444">
    <property type="entry name" value="Secre_tail"/>
</dbReference>
<evidence type="ECO:0000256" key="1">
    <source>
        <dbReference type="SAM" id="SignalP"/>
    </source>
</evidence>
<gene>
    <name evidence="3" type="ORF">ENJ10_03120</name>
</gene>
<evidence type="ECO:0000313" key="3">
    <source>
        <dbReference type="EMBL" id="HED09655.1"/>
    </source>
</evidence>
<dbReference type="AlphaFoldDB" id="A0A7V1LKF6"/>
<keyword evidence="1" id="KW-0732">Signal</keyword>
<accession>A0A7V1LKF6</accession>
<feature type="chain" id="PRO_5031431467" evidence="1">
    <location>
        <begin position="25"/>
        <end position="675"/>
    </location>
</feature>
<name>A0A7V1LKF6_CALAY</name>
<dbReference type="Proteomes" id="UP000886005">
    <property type="component" value="Unassembled WGS sequence"/>
</dbReference>
<dbReference type="NCBIfam" id="TIGR04183">
    <property type="entry name" value="Por_Secre_tail"/>
    <property type="match status" value="1"/>
</dbReference>
<proteinExistence type="predicted"/>
<comment type="caution">
    <text evidence="3">The sequence shown here is derived from an EMBL/GenBank/DDBJ whole genome shotgun (WGS) entry which is preliminary data.</text>
</comment>
<dbReference type="Gene3D" id="2.60.40.4070">
    <property type="match status" value="1"/>
</dbReference>
<dbReference type="Gene3D" id="2.60.40.10">
    <property type="entry name" value="Immunoglobulins"/>
    <property type="match status" value="1"/>
</dbReference>
<organism evidence="3">
    <name type="scientific">Caldithrix abyssi</name>
    <dbReference type="NCBI Taxonomy" id="187145"/>
    <lineage>
        <taxon>Bacteria</taxon>
        <taxon>Pseudomonadati</taxon>
        <taxon>Calditrichota</taxon>
        <taxon>Calditrichia</taxon>
        <taxon>Calditrichales</taxon>
        <taxon>Calditrichaceae</taxon>
        <taxon>Caldithrix</taxon>
    </lineage>
</organism>
<reference evidence="3" key="1">
    <citation type="journal article" date="2020" name="mSystems">
        <title>Genome- and Community-Level Interaction Insights into Carbon Utilization and Element Cycling Functions of Hydrothermarchaeota in Hydrothermal Sediment.</title>
        <authorList>
            <person name="Zhou Z."/>
            <person name="Liu Y."/>
            <person name="Xu W."/>
            <person name="Pan J."/>
            <person name="Luo Z.H."/>
            <person name="Li M."/>
        </authorList>
    </citation>
    <scope>NUCLEOTIDE SEQUENCE [LARGE SCALE GENOMIC DNA]</scope>
    <source>
        <strain evidence="3">HyVt-456</strain>
    </source>
</reference>
<dbReference type="InterPro" id="IPR013783">
    <property type="entry name" value="Ig-like_fold"/>
</dbReference>
<feature type="domain" description="FlgD/Vpr Ig-like" evidence="2">
    <location>
        <begin position="604"/>
        <end position="662"/>
    </location>
</feature>
<dbReference type="EMBL" id="DRLD01000083">
    <property type="protein sequence ID" value="HED09655.1"/>
    <property type="molecule type" value="Genomic_DNA"/>
</dbReference>
<feature type="signal peptide" evidence="1">
    <location>
        <begin position="1"/>
        <end position="24"/>
    </location>
</feature>
<sequence>MRYFYSSLLQLVFFLALGTGMGQAQTTLSTAGPTGSTLTTDDYGIINSWVIGTAGTPLTWMDHHSLFVVLNGGTPVEVSSANMSLWDGVPAEPVASGFFLPNRFEDWSYDGTTSPNVWHSVVEYHAAGIDLVGGIGYRLIDPSRLLGAGYVDWEAAFHFTNTNASPLTIKAFRNIRLNSTTSTTTYYSNHDDLGPVFWDNDNIDGTADDYVVSFRNDRQTYFFGAYPLANYRIQSYTAAPSIYDRLTNGAADYNLPSSVVSVNGAQGEIGFQYESITLEQDQSALYWLPYKVFKLENSATNYPISMDWDSTNVSAADLNNSLVFAGTDVAITYSAMTYATNGGGTTADNALAYVVEVRGGIVQTPVSAPLNNVSSVRYWEIFYDTRHGSSTADITFTYDPATDGIVSENNLTLAYRTDYSQNWQQYNNIILVDEVNNTITAMGVDLGNSQWILASLTADNPLPVQLSSFTARGEENKVILNWETRSEVDNRGFILERRSAEETDFRELVSYQTETALKGAGNSSQRNSYRFTDNSVLNGTRYEYRLSSQDADGKIHRYNTVSATPGIEQTDVPGETILPREFSLEQNYPNPFNPQTTIRFNIPRLNEGAIQTNLSIYNMSGQKVATLHDGPLEAGSYAVKWNATDISGRRVPSGIYLYVLSSARFKQTRKLVLLK</sequence>